<reference evidence="2" key="2">
    <citation type="submission" date="2025-08" db="UniProtKB">
        <authorList>
            <consortium name="RefSeq"/>
        </authorList>
    </citation>
    <scope>IDENTIFICATION</scope>
    <source>
        <tissue evidence="2">Whole plant</tissue>
    </source>
</reference>
<dbReference type="PANTHER" id="PTHR33067">
    <property type="entry name" value="RNA-DIRECTED DNA POLYMERASE-RELATED"/>
    <property type="match status" value="1"/>
</dbReference>
<dbReference type="InterPro" id="IPR021109">
    <property type="entry name" value="Peptidase_aspartic_dom_sf"/>
</dbReference>
<protein>
    <submittedName>
        <fullName evidence="2">Uncharacterized protein LOC107478156</fullName>
    </submittedName>
</protein>
<accession>A0A6P4CLW0</accession>
<keyword evidence="1" id="KW-1185">Reference proteome</keyword>
<dbReference type="KEGG" id="adu:107478156"/>
<evidence type="ECO:0000313" key="1">
    <source>
        <dbReference type="Proteomes" id="UP000515211"/>
    </source>
</evidence>
<dbReference type="Proteomes" id="UP000515211">
    <property type="component" value="Chromosome 3"/>
</dbReference>
<dbReference type="CDD" id="cd00303">
    <property type="entry name" value="retropepsin_like"/>
    <property type="match status" value="1"/>
</dbReference>
<dbReference type="GeneID" id="107478156"/>
<name>A0A6P4CLW0_ARADU</name>
<sequence length="220" mass="24896">MKELLSKRRTLKGDKIVFLTKECSAIIQSNLPRKMLDLESFQISCNIGRTAFEKALCDLGASINLMPLSMIKKLQIKEEQPTRIALQMADKSLKHAHGIVENILVKVGMFFLPVDFVILDMGEDENAFIILERSFLATGRAMIDVEEGEVMLMMHEEHLIFRVFKLIHHSGEEVNCMKTEFQKPPNDVKQSLQLKPSLEQVQLEGNSAHSGGCSVQVSRR</sequence>
<dbReference type="AlphaFoldDB" id="A0A6P4CLW0"/>
<organism evidence="1 2">
    <name type="scientific">Arachis duranensis</name>
    <name type="common">Wild peanut</name>
    <dbReference type="NCBI Taxonomy" id="130453"/>
    <lineage>
        <taxon>Eukaryota</taxon>
        <taxon>Viridiplantae</taxon>
        <taxon>Streptophyta</taxon>
        <taxon>Embryophyta</taxon>
        <taxon>Tracheophyta</taxon>
        <taxon>Spermatophyta</taxon>
        <taxon>Magnoliopsida</taxon>
        <taxon>eudicotyledons</taxon>
        <taxon>Gunneridae</taxon>
        <taxon>Pentapetalae</taxon>
        <taxon>rosids</taxon>
        <taxon>fabids</taxon>
        <taxon>Fabales</taxon>
        <taxon>Fabaceae</taxon>
        <taxon>Papilionoideae</taxon>
        <taxon>50 kb inversion clade</taxon>
        <taxon>dalbergioids sensu lato</taxon>
        <taxon>Dalbergieae</taxon>
        <taxon>Pterocarpus clade</taxon>
        <taxon>Arachis</taxon>
    </lineage>
</organism>
<reference evidence="1" key="1">
    <citation type="journal article" date="2016" name="Nat. Genet.">
        <title>The genome sequences of Arachis duranensis and Arachis ipaensis, the diploid ancestors of cultivated peanut.</title>
        <authorList>
            <person name="Bertioli D.J."/>
            <person name="Cannon S.B."/>
            <person name="Froenicke L."/>
            <person name="Huang G."/>
            <person name="Farmer A.D."/>
            <person name="Cannon E.K."/>
            <person name="Liu X."/>
            <person name="Gao D."/>
            <person name="Clevenger J."/>
            <person name="Dash S."/>
            <person name="Ren L."/>
            <person name="Moretzsohn M.C."/>
            <person name="Shirasawa K."/>
            <person name="Huang W."/>
            <person name="Vidigal B."/>
            <person name="Abernathy B."/>
            <person name="Chu Y."/>
            <person name="Niederhuth C.E."/>
            <person name="Umale P."/>
            <person name="Araujo A.C."/>
            <person name="Kozik A."/>
            <person name="Kim K.D."/>
            <person name="Burow M.D."/>
            <person name="Varshney R.K."/>
            <person name="Wang X."/>
            <person name="Zhang X."/>
            <person name="Barkley N."/>
            <person name="Guimaraes P.M."/>
            <person name="Isobe S."/>
            <person name="Guo B."/>
            <person name="Liao B."/>
            <person name="Stalker H.T."/>
            <person name="Schmitz R.J."/>
            <person name="Scheffler B.E."/>
            <person name="Leal-Bertioli S.C."/>
            <person name="Xun X."/>
            <person name="Jackson S.A."/>
            <person name="Michelmore R."/>
            <person name="Ozias-Akins P."/>
        </authorList>
    </citation>
    <scope>NUCLEOTIDE SEQUENCE [LARGE SCALE GENOMIC DNA]</scope>
    <source>
        <strain evidence="1">cv. V14167</strain>
    </source>
</reference>
<gene>
    <name evidence="2" type="primary">LOC107478156</name>
</gene>
<dbReference type="Gene3D" id="2.40.70.10">
    <property type="entry name" value="Acid Proteases"/>
    <property type="match status" value="1"/>
</dbReference>
<evidence type="ECO:0000313" key="2">
    <source>
        <dbReference type="RefSeq" id="XP_015953791.1"/>
    </source>
</evidence>
<proteinExistence type="predicted"/>
<dbReference type="PANTHER" id="PTHR33067:SF9">
    <property type="entry name" value="RNA-DIRECTED DNA POLYMERASE"/>
    <property type="match status" value="1"/>
</dbReference>
<dbReference type="RefSeq" id="XP_015953791.1">
    <property type="nucleotide sequence ID" value="XM_016098305.1"/>
</dbReference>